<dbReference type="EMBL" id="JAAIUW010000009">
    <property type="protein sequence ID" value="KAF7815075.1"/>
    <property type="molecule type" value="Genomic_DNA"/>
</dbReference>
<gene>
    <name evidence="2" type="ORF">G2W53_029044</name>
</gene>
<comment type="caution">
    <text evidence="2">The sequence shown here is derived from an EMBL/GenBank/DDBJ whole genome shotgun (WGS) entry which is preliminary data.</text>
</comment>
<sequence length="146" mass="16220">MIVFTREEDDEEVDDTIVCEPTPPTLIKQAESPMRDKGALLEDTMVPEKPPKKETKRPTCPRKGISLMNQTLTCTAYLIGEKLTLVGIKGNDRSDKGTLIEQAVVKIDDTGQPGKTSIPSPLEFPSLVTKHYVHDTVQGNTKEREK</sequence>
<feature type="region of interest" description="Disordered" evidence="1">
    <location>
        <begin position="42"/>
        <end position="63"/>
    </location>
</feature>
<dbReference type="Proteomes" id="UP000634136">
    <property type="component" value="Unassembled WGS sequence"/>
</dbReference>
<dbReference type="AlphaFoldDB" id="A0A834W9B5"/>
<organism evidence="2 3">
    <name type="scientific">Senna tora</name>
    <dbReference type="NCBI Taxonomy" id="362788"/>
    <lineage>
        <taxon>Eukaryota</taxon>
        <taxon>Viridiplantae</taxon>
        <taxon>Streptophyta</taxon>
        <taxon>Embryophyta</taxon>
        <taxon>Tracheophyta</taxon>
        <taxon>Spermatophyta</taxon>
        <taxon>Magnoliopsida</taxon>
        <taxon>eudicotyledons</taxon>
        <taxon>Gunneridae</taxon>
        <taxon>Pentapetalae</taxon>
        <taxon>rosids</taxon>
        <taxon>fabids</taxon>
        <taxon>Fabales</taxon>
        <taxon>Fabaceae</taxon>
        <taxon>Caesalpinioideae</taxon>
        <taxon>Cassia clade</taxon>
        <taxon>Senna</taxon>
    </lineage>
</organism>
<accession>A0A834W9B5</accession>
<name>A0A834W9B5_9FABA</name>
<proteinExistence type="predicted"/>
<evidence type="ECO:0000313" key="3">
    <source>
        <dbReference type="Proteomes" id="UP000634136"/>
    </source>
</evidence>
<keyword evidence="3" id="KW-1185">Reference proteome</keyword>
<protein>
    <submittedName>
        <fullName evidence="2">Uncharacterized protein</fullName>
    </submittedName>
</protein>
<evidence type="ECO:0000256" key="1">
    <source>
        <dbReference type="SAM" id="MobiDB-lite"/>
    </source>
</evidence>
<evidence type="ECO:0000313" key="2">
    <source>
        <dbReference type="EMBL" id="KAF7815075.1"/>
    </source>
</evidence>
<reference evidence="2" key="1">
    <citation type="submission" date="2020-09" db="EMBL/GenBank/DDBJ databases">
        <title>Genome-Enabled Discovery of Anthraquinone Biosynthesis in Senna tora.</title>
        <authorList>
            <person name="Kang S.-H."/>
            <person name="Pandey R.P."/>
            <person name="Lee C.-M."/>
            <person name="Sim J.-S."/>
            <person name="Jeong J.-T."/>
            <person name="Choi B.-S."/>
            <person name="Jung M."/>
            <person name="Ginzburg D."/>
            <person name="Zhao K."/>
            <person name="Won S.Y."/>
            <person name="Oh T.-J."/>
            <person name="Yu Y."/>
            <person name="Kim N.-H."/>
            <person name="Lee O.R."/>
            <person name="Lee T.-H."/>
            <person name="Bashyal P."/>
            <person name="Kim T.-S."/>
            <person name="Lee W.-H."/>
            <person name="Kawkins C."/>
            <person name="Kim C.-K."/>
            <person name="Kim J.S."/>
            <person name="Ahn B.O."/>
            <person name="Rhee S.Y."/>
            <person name="Sohng J.K."/>
        </authorList>
    </citation>
    <scope>NUCLEOTIDE SEQUENCE</scope>
    <source>
        <tissue evidence="2">Leaf</tissue>
    </source>
</reference>